<reference evidence="2 3" key="1">
    <citation type="journal article" date="2016" name="Nat. Commun.">
        <title>Extremotolerant tardigrade genome and improved radiotolerance of human cultured cells by tardigrade-unique protein.</title>
        <authorList>
            <person name="Hashimoto T."/>
            <person name="Horikawa D.D."/>
            <person name="Saito Y."/>
            <person name="Kuwahara H."/>
            <person name="Kozuka-Hata H."/>
            <person name="Shin-I T."/>
            <person name="Minakuchi Y."/>
            <person name="Ohishi K."/>
            <person name="Motoyama A."/>
            <person name="Aizu T."/>
            <person name="Enomoto A."/>
            <person name="Kondo K."/>
            <person name="Tanaka S."/>
            <person name="Hara Y."/>
            <person name="Koshikawa S."/>
            <person name="Sagara H."/>
            <person name="Miura T."/>
            <person name="Yokobori S."/>
            <person name="Miyagawa K."/>
            <person name="Suzuki Y."/>
            <person name="Kubo T."/>
            <person name="Oyama M."/>
            <person name="Kohara Y."/>
            <person name="Fujiyama A."/>
            <person name="Arakawa K."/>
            <person name="Katayama T."/>
            <person name="Toyoda A."/>
            <person name="Kunieda T."/>
        </authorList>
    </citation>
    <scope>NUCLEOTIDE SEQUENCE [LARGE SCALE GENOMIC DNA]</scope>
    <source>
        <strain evidence="2 3">YOKOZUNA-1</strain>
    </source>
</reference>
<dbReference type="OrthoDB" id="10580680at2759"/>
<dbReference type="InterPro" id="IPR010736">
    <property type="entry name" value="SHIPPO-rpt"/>
</dbReference>
<evidence type="ECO:0000313" key="3">
    <source>
        <dbReference type="Proteomes" id="UP000186922"/>
    </source>
</evidence>
<dbReference type="Proteomes" id="UP000186922">
    <property type="component" value="Unassembled WGS sequence"/>
</dbReference>
<gene>
    <name evidence="2" type="primary">RvY_16732-1</name>
    <name evidence="2" type="synonym">RvY_16732.1</name>
    <name evidence="2" type="ORF">RvY_16732</name>
</gene>
<dbReference type="AlphaFoldDB" id="A0A1D1W0N4"/>
<accession>A0A1D1W0N4</accession>
<dbReference type="EMBL" id="BDGG01000014">
    <property type="protein sequence ID" value="GAV06806.1"/>
    <property type="molecule type" value="Genomic_DNA"/>
</dbReference>
<keyword evidence="3" id="KW-1185">Reference proteome</keyword>
<name>A0A1D1W0N4_RAMVA</name>
<organism evidence="2 3">
    <name type="scientific">Ramazzottius varieornatus</name>
    <name type="common">Water bear</name>
    <name type="synonym">Tardigrade</name>
    <dbReference type="NCBI Taxonomy" id="947166"/>
    <lineage>
        <taxon>Eukaryota</taxon>
        <taxon>Metazoa</taxon>
        <taxon>Ecdysozoa</taxon>
        <taxon>Tardigrada</taxon>
        <taxon>Eutardigrada</taxon>
        <taxon>Parachela</taxon>
        <taxon>Hypsibioidea</taxon>
        <taxon>Ramazzottiidae</taxon>
        <taxon>Ramazzottius</taxon>
    </lineage>
</organism>
<protein>
    <submittedName>
        <fullName evidence="2">Uncharacterized protein</fullName>
    </submittedName>
</protein>
<feature type="region of interest" description="Disordered" evidence="1">
    <location>
        <begin position="1"/>
        <end position="28"/>
    </location>
</feature>
<comment type="caution">
    <text evidence="2">The sequence shown here is derived from an EMBL/GenBank/DDBJ whole genome shotgun (WGS) entry which is preliminary data.</text>
</comment>
<sequence>MLHPKPGNRLSRHLQAPSIPSRKPAIPSTFCRRGGTTIPASKSVPHCQPKLQISKPSFGPTRSSFSACRIKPSDKFGQDLPCTPRLLCQKELSDLLTQKTKPTSAFSSRVDRFPTRTQSALVLPSVGQYNIDRTSLKKAQLNPRSRQHTPVVIHKLPKYRVPSPTRYTLPRKAERHINAARASFDSPLPRFPKIQVGNSPHAWTYDVRVDATKPKAARTSSLRYTGPRMRRSGLEKIEMNNLLEQLTRAVVEPPKETVEVPVKSTLAKLRHGPSIVKPRQSRTVSLWTETQLPGPGAYDIGKYSSFEQRDPRATFMSLRKLKEAREKQVRVTRR</sequence>
<proteinExistence type="predicted"/>
<evidence type="ECO:0000313" key="2">
    <source>
        <dbReference type="EMBL" id="GAV06806.1"/>
    </source>
</evidence>
<dbReference type="Pfam" id="PF07004">
    <property type="entry name" value="SHIPPO-rpt"/>
    <property type="match status" value="1"/>
</dbReference>
<evidence type="ECO:0000256" key="1">
    <source>
        <dbReference type="SAM" id="MobiDB-lite"/>
    </source>
</evidence>